<evidence type="ECO:0000313" key="6">
    <source>
        <dbReference type="Proteomes" id="UP000010367"/>
    </source>
</evidence>
<reference evidence="5 6" key="1">
    <citation type="submission" date="2012-06" db="EMBL/GenBank/DDBJ databases">
        <title>Finished chromosome of genome of Oscillatoria acuminata PCC 6304.</title>
        <authorList>
            <consortium name="US DOE Joint Genome Institute"/>
            <person name="Gugger M."/>
            <person name="Coursin T."/>
            <person name="Rippka R."/>
            <person name="Tandeau De Marsac N."/>
            <person name="Huntemann M."/>
            <person name="Wei C.-L."/>
            <person name="Han J."/>
            <person name="Detter J.C."/>
            <person name="Han C."/>
            <person name="Tapia R."/>
            <person name="Davenport K."/>
            <person name="Daligault H."/>
            <person name="Erkkila T."/>
            <person name="Gu W."/>
            <person name="Munk A.C.C."/>
            <person name="Teshima H."/>
            <person name="Xu Y."/>
            <person name="Chain P."/>
            <person name="Chen A."/>
            <person name="Krypides N."/>
            <person name="Mavromatis K."/>
            <person name="Markowitz V."/>
            <person name="Szeto E."/>
            <person name="Ivanova N."/>
            <person name="Mikhailova N."/>
            <person name="Ovchinnikova G."/>
            <person name="Pagani I."/>
            <person name="Pati A."/>
            <person name="Goodwin L."/>
            <person name="Peters L."/>
            <person name="Pitluck S."/>
            <person name="Woyke T."/>
            <person name="Kerfeld C."/>
        </authorList>
    </citation>
    <scope>NUCLEOTIDE SEQUENCE [LARGE SCALE GENOMIC DNA]</scope>
    <source>
        <strain evidence="5 6">PCC 6304</strain>
    </source>
</reference>
<dbReference type="Gene3D" id="1.10.510.10">
    <property type="entry name" value="Transferase(Phosphotransferase) domain 1"/>
    <property type="match status" value="1"/>
</dbReference>
<feature type="repeat" description="WD" evidence="3">
    <location>
        <begin position="539"/>
        <end position="580"/>
    </location>
</feature>
<keyword evidence="1 3" id="KW-0853">WD repeat</keyword>
<dbReference type="AlphaFoldDB" id="K9TI49"/>
<dbReference type="CDD" id="cd00200">
    <property type="entry name" value="WD40"/>
    <property type="match status" value="1"/>
</dbReference>
<keyword evidence="2" id="KW-0677">Repeat</keyword>
<dbReference type="CDD" id="cd14014">
    <property type="entry name" value="STKc_PknB_like"/>
    <property type="match status" value="1"/>
</dbReference>
<dbReference type="SMART" id="SM00320">
    <property type="entry name" value="WD40"/>
    <property type="match status" value="7"/>
</dbReference>
<evidence type="ECO:0000259" key="4">
    <source>
        <dbReference type="PROSITE" id="PS50011"/>
    </source>
</evidence>
<evidence type="ECO:0000256" key="2">
    <source>
        <dbReference type="ARBA" id="ARBA00022737"/>
    </source>
</evidence>
<dbReference type="PANTHER" id="PTHR19879:SF9">
    <property type="entry name" value="TRANSCRIPTION INITIATION FACTOR TFIID SUBUNIT 5"/>
    <property type="match status" value="1"/>
</dbReference>
<dbReference type="PANTHER" id="PTHR19879">
    <property type="entry name" value="TRANSCRIPTION INITIATION FACTOR TFIID"/>
    <property type="match status" value="1"/>
</dbReference>
<feature type="repeat" description="WD" evidence="3">
    <location>
        <begin position="364"/>
        <end position="405"/>
    </location>
</feature>
<evidence type="ECO:0000256" key="3">
    <source>
        <dbReference type="PROSITE-ProRule" id="PRU00221"/>
    </source>
</evidence>
<dbReference type="PATRIC" id="fig|56110.3.peg.2434"/>
<dbReference type="Gene3D" id="3.30.200.20">
    <property type="entry name" value="Phosphorylase Kinase, domain 1"/>
    <property type="match status" value="1"/>
</dbReference>
<name>K9TI49_9CYAN</name>
<dbReference type="SUPFAM" id="SSF50978">
    <property type="entry name" value="WD40 repeat-like"/>
    <property type="match status" value="1"/>
</dbReference>
<dbReference type="Pfam" id="PF00069">
    <property type="entry name" value="Pkinase"/>
    <property type="match status" value="1"/>
</dbReference>
<evidence type="ECO:0000256" key="1">
    <source>
        <dbReference type="ARBA" id="ARBA00022574"/>
    </source>
</evidence>
<dbReference type="NCBIfam" id="NF045510">
    <property type="entry name" value="4Cys_prefix_kin"/>
    <property type="match status" value="1"/>
</dbReference>
<dbReference type="STRING" id="56110.Oscil6304_2036"/>
<dbReference type="eggNOG" id="COG2319">
    <property type="taxonomic scope" value="Bacteria"/>
</dbReference>
<dbReference type="KEGG" id="oac:Oscil6304_2036"/>
<dbReference type="HOGENOM" id="CLU_000288_135_4_3"/>
<dbReference type="PROSITE" id="PS50294">
    <property type="entry name" value="WD_REPEATS_REGION"/>
    <property type="match status" value="7"/>
</dbReference>
<dbReference type="InParanoid" id="K9TI49"/>
<dbReference type="PROSITE" id="PS00678">
    <property type="entry name" value="WD_REPEATS_1"/>
    <property type="match status" value="2"/>
</dbReference>
<evidence type="ECO:0000313" key="5">
    <source>
        <dbReference type="EMBL" id="AFY81704.1"/>
    </source>
</evidence>
<dbReference type="InterPro" id="IPR001680">
    <property type="entry name" value="WD40_rpt"/>
</dbReference>
<feature type="repeat" description="WD" evidence="3">
    <location>
        <begin position="629"/>
        <end position="664"/>
    </location>
</feature>
<dbReference type="GO" id="GO:0005524">
    <property type="term" value="F:ATP binding"/>
    <property type="evidence" value="ECO:0007669"/>
    <property type="project" value="InterPro"/>
</dbReference>
<dbReference type="SUPFAM" id="SSF56112">
    <property type="entry name" value="Protein kinase-like (PK-like)"/>
    <property type="match status" value="1"/>
</dbReference>
<organism evidence="5 6">
    <name type="scientific">Oscillatoria acuminata PCC 6304</name>
    <dbReference type="NCBI Taxonomy" id="56110"/>
    <lineage>
        <taxon>Bacteria</taxon>
        <taxon>Bacillati</taxon>
        <taxon>Cyanobacteriota</taxon>
        <taxon>Cyanophyceae</taxon>
        <taxon>Oscillatoriophycideae</taxon>
        <taxon>Oscillatoriales</taxon>
        <taxon>Oscillatoriaceae</taxon>
        <taxon>Oscillatoria</taxon>
    </lineage>
</organism>
<dbReference type="InterPro" id="IPR000719">
    <property type="entry name" value="Prot_kinase_dom"/>
</dbReference>
<protein>
    <submittedName>
        <fullName evidence="5">WD40 repeat-containing protein</fullName>
    </submittedName>
</protein>
<feature type="repeat" description="WD" evidence="3">
    <location>
        <begin position="497"/>
        <end position="538"/>
    </location>
</feature>
<sequence>MSYCLNPRCQNPKNLPKTSICESCGSKLLLKERYRAIKPIARGGFGRTFFAIDEDRLNAPCAIKQLLPTLQGSSESRQGLFEKAVALFNQEAVRLYELGEHPQIPTLLASFEQDKRLYLVQEYIDGKTLWHELKEEGPFREEKICELLAGVLPVLQFVHSKNVIHRDITPGNLLRRRRDGRLILIDFGVAKQLSDASFAKTGTKVGTTCYAPIEQLRSGKAYPASDLYGLGVTCIHLVTGAKPDGLFDPIKGCIWREYLANRGRTIAPRLGDILDKMIKDNLGDRYQSAQEVLTDLAAVLPNQGDRQELRNAATRIQTPPFSKPPSTQNLLPPGEKVSPVAVFSKPPISHRAATPSGPRCLRTLTGHTSWVTCLAITSNSHILASGSLDDRILIWNFLTGATLRGFSGHTKSINGLAISPDGNLLASCSDDDTIKLWHLNTGREIATLTEHLRDVNSLAFNSTGTILASGSEDRTVRLWQMGTGPKGNLSVSPLCTLAGRSGMIKAIAIAPNGQQLASGGLDNAIQIWDLKHQKVLYTLAGHLQSVNCLAISPDGTLLASGSKDKTIKLWNFSTGKLITTLSGHRDMVNSVAFSPDGKHLISGSTDQTLNLWQIRQEKGQLSTHLVTTLNGHTGAVNAVIFAPDGKLVISGSWDETIKIWQVLA</sequence>
<accession>K9TI49</accession>
<dbReference type="PROSITE" id="PS50011">
    <property type="entry name" value="PROTEIN_KINASE_DOM"/>
    <property type="match status" value="1"/>
</dbReference>
<feature type="domain" description="Protein kinase" evidence="4">
    <location>
        <begin position="34"/>
        <end position="300"/>
    </location>
</feature>
<dbReference type="eggNOG" id="COG0515">
    <property type="taxonomic scope" value="Bacteria"/>
</dbReference>
<dbReference type="OrthoDB" id="500858at2"/>
<gene>
    <name evidence="5" type="ORF">Oscil6304_2036</name>
</gene>
<dbReference type="InterPro" id="IPR015943">
    <property type="entry name" value="WD40/YVTN_repeat-like_dom_sf"/>
</dbReference>
<dbReference type="InterPro" id="IPR020472">
    <property type="entry name" value="WD40_PAC1"/>
</dbReference>
<dbReference type="InterPro" id="IPR019775">
    <property type="entry name" value="WD40_repeat_CS"/>
</dbReference>
<dbReference type="InterPro" id="IPR011009">
    <property type="entry name" value="Kinase-like_dom_sf"/>
</dbReference>
<dbReference type="Proteomes" id="UP000010367">
    <property type="component" value="Chromosome"/>
</dbReference>
<dbReference type="EMBL" id="CP003607">
    <property type="protein sequence ID" value="AFY81704.1"/>
    <property type="molecule type" value="Genomic_DNA"/>
</dbReference>
<dbReference type="PROSITE" id="PS50082">
    <property type="entry name" value="WD_REPEATS_2"/>
    <property type="match status" value="7"/>
</dbReference>
<dbReference type="Pfam" id="PF00400">
    <property type="entry name" value="WD40"/>
    <property type="match status" value="7"/>
</dbReference>
<dbReference type="GO" id="GO:0004672">
    <property type="term" value="F:protein kinase activity"/>
    <property type="evidence" value="ECO:0007669"/>
    <property type="project" value="InterPro"/>
</dbReference>
<feature type="repeat" description="WD" evidence="3">
    <location>
        <begin position="406"/>
        <end position="447"/>
    </location>
</feature>
<dbReference type="InterPro" id="IPR036322">
    <property type="entry name" value="WD40_repeat_dom_sf"/>
</dbReference>
<proteinExistence type="predicted"/>
<dbReference type="RefSeq" id="WP_015148348.1">
    <property type="nucleotide sequence ID" value="NC_019693.1"/>
</dbReference>
<dbReference type="Gene3D" id="2.130.10.10">
    <property type="entry name" value="YVTN repeat-like/Quinoprotein amine dehydrogenase"/>
    <property type="match status" value="3"/>
</dbReference>
<keyword evidence="6" id="KW-1185">Reference proteome</keyword>
<feature type="repeat" description="WD" evidence="3">
    <location>
        <begin position="448"/>
        <end position="481"/>
    </location>
</feature>
<dbReference type="PRINTS" id="PR00320">
    <property type="entry name" value="GPROTEINBRPT"/>
</dbReference>
<feature type="repeat" description="WD" evidence="3">
    <location>
        <begin position="581"/>
        <end position="622"/>
    </location>
</feature>